<reference evidence="1 2" key="1">
    <citation type="submission" date="2017-06" db="EMBL/GenBank/DDBJ databases">
        <authorList>
            <person name="Kim H.J."/>
            <person name="Triplett B.A."/>
        </authorList>
    </citation>
    <scope>NUCLEOTIDE SEQUENCE [LARGE SCALE GENOMIC DNA]</scope>
    <source>
        <strain evidence="1 2">DSM 44272</strain>
    </source>
</reference>
<evidence type="ECO:0000313" key="2">
    <source>
        <dbReference type="Proteomes" id="UP000198403"/>
    </source>
</evidence>
<proteinExistence type="predicted"/>
<dbReference type="AlphaFoldDB" id="A0A238VWS0"/>
<dbReference type="EMBL" id="FZNO01000005">
    <property type="protein sequence ID" value="SNR38631.1"/>
    <property type="molecule type" value="Genomic_DNA"/>
</dbReference>
<evidence type="ECO:0000313" key="1">
    <source>
        <dbReference type="EMBL" id="SNR38631.1"/>
    </source>
</evidence>
<keyword evidence="2" id="KW-1185">Reference proteome</keyword>
<dbReference type="RefSeq" id="WP_089335706.1">
    <property type="nucleotide sequence ID" value="NZ_FZNO01000005.1"/>
</dbReference>
<dbReference type="Proteomes" id="UP000198403">
    <property type="component" value="Unassembled WGS sequence"/>
</dbReference>
<organism evidence="1 2">
    <name type="scientific">Blastococcus mobilis</name>
    <dbReference type="NCBI Taxonomy" id="1938746"/>
    <lineage>
        <taxon>Bacteria</taxon>
        <taxon>Bacillati</taxon>
        <taxon>Actinomycetota</taxon>
        <taxon>Actinomycetes</taxon>
        <taxon>Geodermatophilales</taxon>
        <taxon>Geodermatophilaceae</taxon>
        <taxon>Blastococcus</taxon>
    </lineage>
</organism>
<name>A0A238VWS0_9ACTN</name>
<gene>
    <name evidence="1" type="ORF">SAMN06272737_105106</name>
</gene>
<protein>
    <submittedName>
        <fullName evidence="1">Uncharacterized protein</fullName>
    </submittedName>
</protein>
<sequence>MTAPTARRPRPRSRFPIEVMSAQQQKALMPNARWVVSGWKTRCPDCDSELGHFTQALLRELIDQHRYRDCPALTA</sequence>
<accession>A0A238VWS0</accession>